<evidence type="ECO:0000256" key="9">
    <source>
        <dbReference type="SAM" id="Coils"/>
    </source>
</evidence>
<dbReference type="InterPro" id="IPR029451">
    <property type="entry name" value="RICTOR_M"/>
</dbReference>
<dbReference type="InterPro" id="IPR028268">
    <property type="entry name" value="Pianissimo_fam"/>
</dbReference>
<feature type="domain" description="Rapamycin-insensitive companion of mTOR N-terminal" evidence="12">
    <location>
        <begin position="403"/>
        <end position="765"/>
    </location>
</feature>
<evidence type="ECO:0000256" key="6">
    <source>
        <dbReference type="ARBA" id="ARBA00023274"/>
    </source>
</evidence>
<dbReference type="Gene3D" id="3.90.1180.10">
    <property type="entry name" value="Ribosomal protein L13"/>
    <property type="match status" value="1"/>
</dbReference>
<feature type="region of interest" description="Disordered" evidence="10">
    <location>
        <begin position="230"/>
        <end position="276"/>
    </location>
</feature>
<feature type="compositionally biased region" description="Basic and acidic residues" evidence="10">
    <location>
        <begin position="238"/>
        <end position="254"/>
    </location>
</feature>
<dbReference type="Pfam" id="PF14668">
    <property type="entry name" value="RICTOR_V"/>
    <property type="match status" value="1"/>
</dbReference>
<feature type="domain" description="Rapamycin-insensitive companion of mTOR" evidence="13">
    <location>
        <begin position="1243"/>
        <end position="1315"/>
    </location>
</feature>
<dbReference type="CDD" id="cd00392">
    <property type="entry name" value="Ribosomal_L13"/>
    <property type="match status" value="1"/>
</dbReference>
<evidence type="ECO:0000256" key="1">
    <source>
        <dbReference type="ARBA" id="ARBA00004173"/>
    </source>
</evidence>
<dbReference type="Pfam" id="PF02185">
    <property type="entry name" value="HR1"/>
    <property type="match status" value="1"/>
</dbReference>
<evidence type="ECO:0000256" key="8">
    <source>
        <dbReference type="ARBA" id="ARBA00068950"/>
    </source>
</evidence>
<feature type="compositionally biased region" description="Basic and acidic residues" evidence="10">
    <location>
        <begin position="163"/>
        <end position="175"/>
    </location>
</feature>
<protein>
    <recommendedName>
        <fullName evidence="8">Large ribosomal subunit protein uL13m</fullName>
    </recommendedName>
</protein>
<comment type="similarity">
    <text evidence="2">Belongs to the universal ribosomal protein uL13 family.</text>
</comment>
<comment type="similarity">
    <text evidence="3">Belongs to the RICTOR family.</text>
</comment>
<dbReference type="InterPro" id="IPR016024">
    <property type="entry name" value="ARM-type_fold"/>
</dbReference>
<dbReference type="CDD" id="cd11627">
    <property type="entry name" value="HR1_Ste20-like"/>
    <property type="match status" value="1"/>
</dbReference>
<dbReference type="InterPro" id="IPR029453">
    <property type="entry name" value="Rictor_IV"/>
</dbReference>
<evidence type="ECO:0000313" key="15">
    <source>
        <dbReference type="Proteomes" id="UP000799421"/>
    </source>
</evidence>
<evidence type="ECO:0000256" key="7">
    <source>
        <dbReference type="ARBA" id="ARBA00037226"/>
    </source>
</evidence>
<dbReference type="Pfam" id="PF14664">
    <property type="entry name" value="RICTOR_N"/>
    <property type="match status" value="1"/>
</dbReference>
<feature type="region of interest" description="Disordered" evidence="10">
    <location>
        <begin position="814"/>
        <end position="834"/>
    </location>
</feature>
<dbReference type="GO" id="GO:0005840">
    <property type="term" value="C:ribosome"/>
    <property type="evidence" value="ECO:0007669"/>
    <property type="project" value="UniProtKB-KW"/>
</dbReference>
<dbReference type="GO" id="GO:0006412">
    <property type="term" value="P:translation"/>
    <property type="evidence" value="ECO:0007669"/>
    <property type="project" value="InterPro"/>
</dbReference>
<evidence type="ECO:0000256" key="3">
    <source>
        <dbReference type="ARBA" id="ARBA00008878"/>
    </source>
</evidence>
<gene>
    <name evidence="14" type="ORF">K470DRAFT_276999</name>
</gene>
<dbReference type="SMART" id="SM01308">
    <property type="entry name" value="RICTOR_N"/>
    <property type="match status" value="1"/>
</dbReference>
<dbReference type="Pfam" id="PF14663">
    <property type="entry name" value="RasGEF_N_2"/>
    <property type="match status" value="1"/>
</dbReference>
<dbReference type="OrthoDB" id="271111at2759"/>
<evidence type="ECO:0000313" key="14">
    <source>
        <dbReference type="EMBL" id="KAF2860263.1"/>
    </source>
</evidence>
<dbReference type="PANTHER" id="PTHR13298:SF11">
    <property type="entry name" value="RAPAMYCIN-INSENSITIVE COMPANION OF MTOR"/>
    <property type="match status" value="1"/>
</dbReference>
<keyword evidence="5" id="KW-0496">Mitochondrion</keyword>
<evidence type="ECO:0000256" key="4">
    <source>
        <dbReference type="ARBA" id="ARBA00022980"/>
    </source>
</evidence>
<keyword evidence="9" id="KW-0175">Coiled coil</keyword>
<evidence type="ECO:0000259" key="13">
    <source>
        <dbReference type="SMART" id="SM01310"/>
    </source>
</evidence>
<dbReference type="InterPro" id="IPR005822">
    <property type="entry name" value="Ribosomal_uL13"/>
</dbReference>
<sequence>MRDFTMSQFAGKTRLAYARVWHHVDLAPGVGPPRPLGRLASRIAFTLMGKNKPIYDPSTDCGDYVVVTNCHYLHTTGRKREKEKYYTHTTRPGSLKSITMERLMEKWGGGEVLKRAVSGMLPKNRLREPRLARLKCFEGPQHPYEKNIVKLGEGGGAKSILRNGERHTDELDARGRRGINAPDGQMTPTSRVDGPDDGLAPPPRLVGKDGRSLLAPSFATARYAQSYRPSLAPSNSMADDKSVASRNELTRTETKASLGGDGEEGASEPVDSEQRQAEFRDRIQKEMKIKTGTENLLKALDSKNAKQAREQRKAVELELNTSKRKIVELKQGLEAEIARSREQVSSSPRKSISHLFGGMPLKSPMHPPGDAQTQPTEAKSASFVFAEILQALEVEDKPSDYYVRHANHLVELLKLYGRLKYDLAWSLFGQRMQMLLLSDCGEVVAAGYRVIRYAMSGRSSLQTIRKLQTDYFVILSLVQESRRGVDREQAMKFVRAFLDIPDGVLEIDPGVARAIVAVASNHDEHLRNIAILTLAELLVKAPMLVIQAGGLSVLSYAMGSGVYAAPETLIDPFLHLMDPPNHRRLLQSGFEFSTAFASLTEPFISHMFEDRLQSSARVISALFKSWPGLMTLALHDFLPVRSVVAALYVTSMPVRSTVLDLLAEILRIKMPSWSAPFIGGRRLTTYGRVTNLNSNVEQQTKAVADESDKRSLVQHFLAVSLTILLRQGLLTALVLAERDAPTQPLRRKTGLLLAEVLCMASELLPPSWSSGVQSLPELFDSATNFHSQGHFHAVSTVYQVDSINRTLQRSLAESGQAGSASSARTRAASRAQTTVMTDETSFRSKVVETGVLQTVNFTKWDWKLIQELIDGPMSNPKRLQEAMATTKLVHRLLGFLRPFKGRFSNEPNNKVNQRYVRMATSLLKLLLQTNEGAKYLEANKLIPQIGECLAQQDPMSGITSKSPLFSPEQLQDKLVGGYLDMLGVMCSDHRGIQLLERWKIINICYHIVELKQRDDLIRLLIKKLDYTLYHHPRIILSKTMVRGSKQMRILCTKMLRKYAMMPIEAEGGAEEPATWAIKLLVDQLYDPDVEVCEVAIKILEEACNNLTSLEYVVKCRPALDHLGAIGAPLLLRFLSTSVGYFYLDGLDYITKEMDDWFLGRNETYVMIVEASLARALAEPADGQNTPAEDGFGPADFGCVPPHFYRELTRTAEGCELLKAKGHFEEFSATIADFGMEESDVETILKVKGCLWAVGNVGSMERGAFFLEQTDVVGHIVKIAEQSQVMSLRGTAFFVLGLISRSLHGQEILMTHGWDGAIDDMGRSLGYVLPLDFDKLLALHPTQPAPFPSRGSPVEDDDPVKTAILRLIVKMPNSVLANKASMDLQGFKARHAACFEDVDLFRKVMDVLSLHSYRMPQYRFIVGLFDDKIAMMREIIADSGISESSDDD</sequence>
<comment type="function">
    <text evidence="7">Component of the mitochondrial ribosome (mitoribosome), a dedicated translation machinery responsible for the synthesis of mitochondrial genome-encoded proteins, including at least some of the essential transmembrane subunits of the mitochondrial respiratory chain. The mitoribosomes are attached to the mitochondrial inner membrane and translation products are cotranslationally integrated into the membrane.</text>
</comment>
<keyword evidence="4" id="KW-0689">Ribosomal protein</keyword>
<accession>A0A6A7BYT5</accession>
<dbReference type="PANTHER" id="PTHR13298">
    <property type="entry name" value="CYTOSOLIC REGULATOR PIANISSIMO"/>
    <property type="match status" value="1"/>
</dbReference>
<dbReference type="Gene3D" id="1.10.287.160">
    <property type="entry name" value="HR1 repeat"/>
    <property type="match status" value="1"/>
</dbReference>
<keyword evidence="6" id="KW-0687">Ribonucleoprotein</keyword>
<dbReference type="GO" id="GO:0005739">
    <property type="term" value="C:mitochondrion"/>
    <property type="evidence" value="ECO:0007669"/>
    <property type="project" value="UniProtKB-SubCell"/>
</dbReference>
<evidence type="ECO:0000256" key="10">
    <source>
        <dbReference type="SAM" id="MobiDB-lite"/>
    </source>
</evidence>
<dbReference type="SUPFAM" id="SSF52161">
    <property type="entry name" value="Ribosomal protein L13"/>
    <property type="match status" value="1"/>
</dbReference>
<evidence type="ECO:0000256" key="2">
    <source>
        <dbReference type="ARBA" id="ARBA00006227"/>
    </source>
</evidence>
<dbReference type="NCBIfam" id="TIGR01066">
    <property type="entry name" value="rplM_bact"/>
    <property type="match status" value="1"/>
</dbReference>
<dbReference type="Pfam" id="PF14666">
    <property type="entry name" value="RICTOR_M"/>
    <property type="match status" value="1"/>
</dbReference>
<dbReference type="InterPro" id="IPR005823">
    <property type="entry name" value="Ribosomal_uL13_bac-type"/>
</dbReference>
<dbReference type="HAMAP" id="MF_01366">
    <property type="entry name" value="Ribosomal_uL13"/>
    <property type="match status" value="1"/>
</dbReference>
<dbReference type="FunFam" id="3.90.1180.10:FF:000007">
    <property type="entry name" value="50S ribosomal protein L13"/>
    <property type="match status" value="1"/>
</dbReference>
<keyword evidence="15" id="KW-1185">Reference proteome</keyword>
<feature type="coiled-coil region" evidence="9">
    <location>
        <begin position="300"/>
        <end position="343"/>
    </location>
</feature>
<dbReference type="GO" id="GO:0003735">
    <property type="term" value="F:structural constituent of ribosome"/>
    <property type="evidence" value="ECO:0007669"/>
    <property type="project" value="InterPro"/>
</dbReference>
<dbReference type="Proteomes" id="UP000799421">
    <property type="component" value="Unassembled WGS sequence"/>
</dbReference>
<name>A0A6A7BYT5_9PEZI</name>
<dbReference type="GO" id="GO:1990904">
    <property type="term" value="C:ribonucleoprotein complex"/>
    <property type="evidence" value="ECO:0007669"/>
    <property type="project" value="UniProtKB-KW"/>
</dbReference>
<proteinExistence type="inferred from homology"/>
<dbReference type="SUPFAM" id="SSF48371">
    <property type="entry name" value="ARM repeat"/>
    <property type="match status" value="1"/>
</dbReference>
<feature type="domain" description="Rapamycin-insensitive companion of mTOR middle" evidence="11">
    <location>
        <begin position="837"/>
        <end position="1061"/>
    </location>
</feature>
<dbReference type="SMART" id="SM01310">
    <property type="entry name" value="RICTOR_V"/>
    <property type="match status" value="1"/>
</dbReference>
<reference evidence="14" key="1">
    <citation type="journal article" date="2020" name="Stud. Mycol.">
        <title>101 Dothideomycetes genomes: a test case for predicting lifestyles and emergence of pathogens.</title>
        <authorList>
            <person name="Haridas S."/>
            <person name="Albert R."/>
            <person name="Binder M."/>
            <person name="Bloem J."/>
            <person name="Labutti K."/>
            <person name="Salamov A."/>
            <person name="Andreopoulos B."/>
            <person name="Baker S."/>
            <person name="Barry K."/>
            <person name="Bills G."/>
            <person name="Bluhm B."/>
            <person name="Cannon C."/>
            <person name="Castanera R."/>
            <person name="Culley D."/>
            <person name="Daum C."/>
            <person name="Ezra D."/>
            <person name="Gonzalez J."/>
            <person name="Henrissat B."/>
            <person name="Kuo A."/>
            <person name="Liang C."/>
            <person name="Lipzen A."/>
            <person name="Lutzoni F."/>
            <person name="Magnuson J."/>
            <person name="Mondo S."/>
            <person name="Nolan M."/>
            <person name="Ohm R."/>
            <person name="Pangilinan J."/>
            <person name="Park H.-J."/>
            <person name="Ramirez L."/>
            <person name="Alfaro M."/>
            <person name="Sun H."/>
            <person name="Tritt A."/>
            <person name="Yoshinaga Y."/>
            <person name="Zwiers L.-H."/>
            <person name="Turgeon B."/>
            <person name="Goodwin S."/>
            <person name="Spatafora J."/>
            <person name="Crous P."/>
            <person name="Grigoriev I."/>
        </authorList>
    </citation>
    <scope>NUCLEOTIDE SEQUENCE</scope>
    <source>
        <strain evidence="14">CBS 480.64</strain>
    </source>
</reference>
<dbReference type="InterPro" id="IPR036899">
    <property type="entry name" value="Ribosomal_uL13_sf"/>
</dbReference>
<evidence type="ECO:0000256" key="5">
    <source>
        <dbReference type="ARBA" id="ARBA00023128"/>
    </source>
</evidence>
<comment type="subcellular location">
    <subcellularLocation>
        <location evidence="1">Mitochondrion</location>
    </subcellularLocation>
</comment>
<dbReference type="SMART" id="SM01303">
    <property type="entry name" value="RasGEF_N_2"/>
    <property type="match status" value="1"/>
</dbReference>
<feature type="region of interest" description="Disordered" evidence="10">
    <location>
        <begin position="155"/>
        <end position="211"/>
    </location>
</feature>
<dbReference type="Pfam" id="PF00572">
    <property type="entry name" value="Ribosomal_L13"/>
    <property type="match status" value="1"/>
</dbReference>
<dbReference type="GO" id="GO:0031932">
    <property type="term" value="C:TORC2 complex"/>
    <property type="evidence" value="ECO:0007669"/>
    <property type="project" value="InterPro"/>
</dbReference>
<organism evidence="14 15">
    <name type="scientific">Piedraia hortae CBS 480.64</name>
    <dbReference type="NCBI Taxonomy" id="1314780"/>
    <lineage>
        <taxon>Eukaryota</taxon>
        <taxon>Fungi</taxon>
        <taxon>Dikarya</taxon>
        <taxon>Ascomycota</taxon>
        <taxon>Pezizomycotina</taxon>
        <taxon>Dothideomycetes</taxon>
        <taxon>Dothideomycetidae</taxon>
        <taxon>Capnodiales</taxon>
        <taxon>Piedraiaceae</taxon>
        <taxon>Piedraia</taxon>
    </lineage>
</organism>
<dbReference type="GO" id="GO:0038203">
    <property type="term" value="P:TORC2 signaling"/>
    <property type="evidence" value="ECO:0007669"/>
    <property type="project" value="TreeGrafter"/>
</dbReference>
<dbReference type="SUPFAM" id="SSF46585">
    <property type="entry name" value="HR1 repeat"/>
    <property type="match status" value="1"/>
</dbReference>
<dbReference type="EMBL" id="MU005983">
    <property type="protein sequence ID" value="KAF2860263.1"/>
    <property type="molecule type" value="Genomic_DNA"/>
</dbReference>
<dbReference type="InterPro" id="IPR011072">
    <property type="entry name" value="HR1_rho-bd"/>
</dbReference>
<evidence type="ECO:0000259" key="11">
    <source>
        <dbReference type="SMART" id="SM01307"/>
    </source>
</evidence>
<dbReference type="InterPro" id="IPR036274">
    <property type="entry name" value="HR1_rpt_sf"/>
</dbReference>
<dbReference type="InterPro" id="IPR028267">
    <property type="entry name" value="Pianissimo_N"/>
</dbReference>
<dbReference type="SMART" id="SM01307">
    <property type="entry name" value="RICTOR_M"/>
    <property type="match status" value="1"/>
</dbReference>
<evidence type="ECO:0000259" key="12">
    <source>
        <dbReference type="SMART" id="SM01308"/>
    </source>
</evidence>
<dbReference type="InterPro" id="IPR029452">
    <property type="entry name" value="RICTOR_V"/>
</dbReference>